<keyword evidence="4" id="KW-0271">Exosome</keyword>
<name>A0A9P6Y2J1_RHIOR</name>
<dbReference type="GO" id="GO:0000176">
    <property type="term" value="C:nuclear exosome (RNase complex)"/>
    <property type="evidence" value="ECO:0007669"/>
    <property type="project" value="UniProtKB-ARBA"/>
</dbReference>
<comment type="similarity">
    <text evidence="2">Belongs to the RNase PH family.</text>
</comment>
<organism evidence="8 9">
    <name type="scientific">Rhizopus oryzae</name>
    <name type="common">Mucormycosis agent</name>
    <name type="synonym">Rhizopus arrhizus var. delemar</name>
    <dbReference type="NCBI Taxonomy" id="64495"/>
    <lineage>
        <taxon>Eukaryota</taxon>
        <taxon>Fungi</taxon>
        <taxon>Fungi incertae sedis</taxon>
        <taxon>Mucoromycota</taxon>
        <taxon>Mucoromycotina</taxon>
        <taxon>Mucoromycetes</taxon>
        <taxon>Mucorales</taxon>
        <taxon>Mucorineae</taxon>
        <taxon>Rhizopodaceae</taxon>
        <taxon>Rhizopus</taxon>
    </lineage>
</organism>
<feature type="domain" description="Exoribonuclease phosphorolytic" evidence="6">
    <location>
        <begin position="13"/>
        <end position="152"/>
    </location>
</feature>
<dbReference type="InterPro" id="IPR001247">
    <property type="entry name" value="ExoRNase_PH_dom1"/>
</dbReference>
<sequence>MVTRPDRRADNKQTRTLSASQNILSRADGSAKFEFGIKRNQTYCYLHAYICLQKGTTSVICSVSGPVEVQMRDEKLDEATVEVIVRPAKGVRATKEKLIENTLRTTFEPIILGGMMPRTLIQITVQVIKDDGSVLAASINAIALALLDAGIPLKYMAAAVTCMFDNKTCEVVLDPTAVELQDAKSVHTFAFDNTRKTSNVLLSDSDGIFNEAEYSSCQEACFEAVGQIHTFLRTAVESKKHKEHQQ</sequence>
<dbReference type="GO" id="GO:0005730">
    <property type="term" value="C:nucleolus"/>
    <property type="evidence" value="ECO:0007669"/>
    <property type="project" value="TreeGrafter"/>
</dbReference>
<dbReference type="InterPro" id="IPR015847">
    <property type="entry name" value="ExoRNase_PH_dom2"/>
</dbReference>
<proteinExistence type="inferred from homology"/>
<dbReference type="Pfam" id="PF03725">
    <property type="entry name" value="RNase_PH_C"/>
    <property type="match status" value="1"/>
</dbReference>
<accession>A0A9P6Y2J1</accession>
<evidence type="ECO:0000256" key="5">
    <source>
        <dbReference type="ARBA" id="ARBA00023242"/>
    </source>
</evidence>
<dbReference type="PANTHER" id="PTHR11953">
    <property type="entry name" value="EXOSOME COMPLEX COMPONENT"/>
    <property type="match status" value="1"/>
</dbReference>
<evidence type="ECO:0000259" key="6">
    <source>
        <dbReference type="Pfam" id="PF01138"/>
    </source>
</evidence>
<dbReference type="GO" id="GO:0016075">
    <property type="term" value="P:rRNA catabolic process"/>
    <property type="evidence" value="ECO:0007669"/>
    <property type="project" value="TreeGrafter"/>
</dbReference>
<dbReference type="SUPFAM" id="SSF54211">
    <property type="entry name" value="Ribosomal protein S5 domain 2-like"/>
    <property type="match status" value="1"/>
</dbReference>
<dbReference type="InterPro" id="IPR036345">
    <property type="entry name" value="ExoRNase_PH_dom2_sf"/>
</dbReference>
<dbReference type="InterPro" id="IPR050080">
    <property type="entry name" value="RNase_PH"/>
</dbReference>
<dbReference type="SUPFAM" id="SSF55666">
    <property type="entry name" value="Ribonuclease PH domain 2-like"/>
    <property type="match status" value="1"/>
</dbReference>
<gene>
    <name evidence="8" type="ORF">G6F51_010104</name>
</gene>
<dbReference type="Gene3D" id="3.30.230.70">
    <property type="entry name" value="GHMP Kinase, N-terminal domain"/>
    <property type="match status" value="1"/>
</dbReference>
<reference evidence="8" key="1">
    <citation type="journal article" date="2020" name="Microb. Genom.">
        <title>Genetic diversity of clinical and environmental Mucorales isolates obtained from an investigation of mucormycosis cases among solid organ transplant recipients.</title>
        <authorList>
            <person name="Nguyen M.H."/>
            <person name="Kaul D."/>
            <person name="Muto C."/>
            <person name="Cheng S.J."/>
            <person name="Richter R.A."/>
            <person name="Bruno V.M."/>
            <person name="Liu G."/>
            <person name="Beyhan S."/>
            <person name="Sundermann A.J."/>
            <person name="Mounaud S."/>
            <person name="Pasculle A.W."/>
            <person name="Nierman W.C."/>
            <person name="Driscoll E."/>
            <person name="Cumbie R."/>
            <person name="Clancy C.J."/>
            <person name="Dupont C.L."/>
        </authorList>
    </citation>
    <scope>NUCLEOTIDE SEQUENCE</scope>
    <source>
        <strain evidence="8">GL16</strain>
    </source>
</reference>
<comment type="subcellular location">
    <subcellularLocation>
        <location evidence="1">Nucleus</location>
    </subcellularLocation>
</comment>
<dbReference type="InterPro" id="IPR020568">
    <property type="entry name" value="Ribosomal_Su5_D2-typ_SF"/>
</dbReference>
<dbReference type="EMBL" id="JAANIT010002005">
    <property type="protein sequence ID" value="KAG1537887.1"/>
    <property type="molecule type" value="Genomic_DNA"/>
</dbReference>
<dbReference type="OMA" id="CIINEQG"/>
<dbReference type="OrthoDB" id="27298at2759"/>
<dbReference type="Proteomes" id="UP000717996">
    <property type="component" value="Unassembled WGS sequence"/>
</dbReference>
<comment type="caution">
    <text evidence="8">The sequence shown here is derived from an EMBL/GenBank/DDBJ whole genome shotgun (WGS) entry which is preliminary data.</text>
</comment>
<evidence type="ECO:0000313" key="9">
    <source>
        <dbReference type="Proteomes" id="UP000717996"/>
    </source>
</evidence>
<evidence type="ECO:0000256" key="4">
    <source>
        <dbReference type="ARBA" id="ARBA00022835"/>
    </source>
</evidence>
<dbReference type="GO" id="GO:0034475">
    <property type="term" value="P:U4 snRNA 3'-end processing"/>
    <property type="evidence" value="ECO:0007669"/>
    <property type="project" value="TreeGrafter"/>
</dbReference>
<keyword evidence="5" id="KW-0539">Nucleus</keyword>
<dbReference type="GO" id="GO:0006364">
    <property type="term" value="P:rRNA processing"/>
    <property type="evidence" value="ECO:0007669"/>
    <property type="project" value="UniProtKB-KW"/>
</dbReference>
<evidence type="ECO:0000256" key="1">
    <source>
        <dbReference type="ARBA" id="ARBA00004123"/>
    </source>
</evidence>
<dbReference type="GO" id="GO:0071028">
    <property type="term" value="P:nuclear mRNA surveillance"/>
    <property type="evidence" value="ECO:0007669"/>
    <property type="project" value="TreeGrafter"/>
</dbReference>
<evidence type="ECO:0000259" key="7">
    <source>
        <dbReference type="Pfam" id="PF03725"/>
    </source>
</evidence>
<dbReference type="GO" id="GO:0003723">
    <property type="term" value="F:RNA binding"/>
    <property type="evidence" value="ECO:0007669"/>
    <property type="project" value="TreeGrafter"/>
</dbReference>
<protein>
    <submittedName>
        <fullName evidence="8">Uncharacterized protein</fullName>
    </submittedName>
</protein>
<feature type="domain" description="Exoribonuclease phosphorolytic" evidence="7">
    <location>
        <begin position="156"/>
        <end position="219"/>
    </location>
</feature>
<dbReference type="InterPro" id="IPR027408">
    <property type="entry name" value="PNPase/RNase_PH_dom_sf"/>
</dbReference>
<keyword evidence="3" id="KW-0698">rRNA processing</keyword>
<evidence type="ECO:0000256" key="3">
    <source>
        <dbReference type="ARBA" id="ARBA00022552"/>
    </source>
</evidence>
<dbReference type="AlphaFoldDB" id="A0A9P6Y2J1"/>
<evidence type="ECO:0000256" key="2">
    <source>
        <dbReference type="ARBA" id="ARBA00006678"/>
    </source>
</evidence>
<dbReference type="GO" id="GO:0000177">
    <property type="term" value="C:cytoplasmic exosome (RNase complex)"/>
    <property type="evidence" value="ECO:0007669"/>
    <property type="project" value="TreeGrafter"/>
</dbReference>
<dbReference type="Pfam" id="PF01138">
    <property type="entry name" value="RNase_PH"/>
    <property type="match status" value="1"/>
</dbReference>
<evidence type="ECO:0000313" key="8">
    <source>
        <dbReference type="EMBL" id="KAG1537887.1"/>
    </source>
</evidence>
<dbReference type="PANTHER" id="PTHR11953:SF1">
    <property type="entry name" value="EXOSOME COMPLEX COMPONENT RRP46"/>
    <property type="match status" value="1"/>
</dbReference>
<dbReference type="GO" id="GO:0071051">
    <property type="term" value="P:poly(A)-dependent snoRNA 3'-end processing"/>
    <property type="evidence" value="ECO:0007669"/>
    <property type="project" value="TreeGrafter"/>
</dbReference>
<dbReference type="CDD" id="cd11372">
    <property type="entry name" value="RNase_PH_RRP46"/>
    <property type="match status" value="1"/>
</dbReference>